<name>A0A9X9HXQ6_NEISU</name>
<evidence type="ECO:0000259" key="1">
    <source>
        <dbReference type="Pfam" id="PF14213"/>
    </source>
</evidence>
<dbReference type="Pfam" id="PF14213">
    <property type="entry name" value="DUF4325"/>
    <property type="match status" value="1"/>
</dbReference>
<proteinExistence type="predicted"/>
<dbReference type="Proteomes" id="UP001057305">
    <property type="component" value="Chromosome"/>
</dbReference>
<feature type="domain" description="DUF4325" evidence="1">
    <location>
        <begin position="35"/>
        <end position="92"/>
    </location>
</feature>
<evidence type="ECO:0000313" key="3">
    <source>
        <dbReference type="Proteomes" id="UP001057305"/>
    </source>
</evidence>
<dbReference type="InterPro" id="IPR025474">
    <property type="entry name" value="DUF4325"/>
</dbReference>
<reference evidence="2" key="1">
    <citation type="submission" date="2021-04" db="EMBL/GenBank/DDBJ databases">
        <title>Characterizing Neisseria spp. as novel respiratory pathobionts in bronchiectasis.</title>
        <authorList>
            <person name="Li L."/>
            <person name="Mac Aogain M."/>
            <person name="Xu T."/>
            <person name="Jaggi T.K."/>
            <person name="Chan L.Y."/>
            <person name="Keir H.R."/>
            <person name="Dicker A.J."/>
            <person name="Qu J."/>
            <person name="Liu Y."/>
            <person name="Chen H.S."/>
            <person name="Koh M.S."/>
            <person name="Ong T.H."/>
            <person name="Lim A.Y.H."/>
            <person name="Abisheganaden J."/>
            <person name="Low T.B."/>
            <person name="Oliver B.G."/>
            <person name="Tan N.S."/>
            <person name="Fang M."/>
            <person name="Chalmers J.D."/>
            <person name="Chotirmall S.H."/>
        </authorList>
    </citation>
    <scope>NUCLEOTIDE SEQUENCE</scope>
    <source>
        <strain evidence="2">TT0073</strain>
    </source>
</reference>
<dbReference type="EMBL" id="CP073116">
    <property type="protein sequence ID" value="UTG71488.1"/>
    <property type="molecule type" value="Genomic_DNA"/>
</dbReference>
<sequence>MTNERKIINLVKDYSSSPYGRYSSEVQQDEEDTTGENFRKNFLIPALEQYKQVHVDLTGYNRYARSFIDEAFGGLISSGEYSLSDLQGRLTYEHKDLPSIEALIDDRMKFAEKKRNEA</sequence>
<evidence type="ECO:0000313" key="2">
    <source>
        <dbReference type="EMBL" id="UTG71488.1"/>
    </source>
</evidence>
<dbReference type="RefSeq" id="WP_254321215.1">
    <property type="nucleotide sequence ID" value="NZ_CP073116.1"/>
</dbReference>
<protein>
    <submittedName>
        <fullName evidence="2">STAS-like domain-containing protein</fullName>
    </submittedName>
</protein>
<organism evidence="2 3">
    <name type="scientific">Neisseria subflava</name>
    <dbReference type="NCBI Taxonomy" id="28449"/>
    <lineage>
        <taxon>Bacteria</taxon>
        <taxon>Pseudomonadati</taxon>
        <taxon>Pseudomonadota</taxon>
        <taxon>Betaproteobacteria</taxon>
        <taxon>Neisseriales</taxon>
        <taxon>Neisseriaceae</taxon>
        <taxon>Neisseria</taxon>
    </lineage>
</organism>
<dbReference type="AlphaFoldDB" id="A0A9X9HXQ6"/>
<accession>A0A9X9HXQ6</accession>
<gene>
    <name evidence="2" type="ORF">KCG56_09015</name>
</gene>